<dbReference type="PATRIC" id="fig|1423776.4.peg.218"/>
<protein>
    <recommendedName>
        <fullName evidence="3">AP2/ERF domain-containing protein</fullName>
    </recommendedName>
</protein>
<sequence>MSKRIDLTDQRFGRLVVLAYHGNNPANSNAMWLCQCDCGNKTVVDGVRLRSGITKSCGCLRKDLSSKRVYNNPKFVDYMGRSDQLRNKDGVSLSSIYESARNKSGVIGVSFDQQTNKWFARLMVDHKYVLLKSFKTIDEAIEARHQAEEQYLGISRQSDGSV</sequence>
<dbReference type="AlphaFoldDB" id="A0A0R1LSR9"/>
<dbReference type="InterPro" id="IPR016177">
    <property type="entry name" value="DNA-bd_dom_sf"/>
</dbReference>
<dbReference type="OrthoDB" id="552713at2"/>
<dbReference type="EMBL" id="AZEE01000027">
    <property type="protein sequence ID" value="KRK98488.1"/>
    <property type="molecule type" value="Genomic_DNA"/>
</dbReference>
<comment type="caution">
    <text evidence="1">The sequence shown here is derived from an EMBL/GenBank/DDBJ whole genome shotgun (WGS) entry which is preliminary data.</text>
</comment>
<evidence type="ECO:0000313" key="2">
    <source>
        <dbReference type="Proteomes" id="UP000051160"/>
    </source>
</evidence>
<reference evidence="1 2" key="1">
    <citation type="journal article" date="2015" name="Genome Announc.">
        <title>Expanding the biotechnology potential of lactobacilli through comparative genomics of 213 strains and associated genera.</title>
        <authorList>
            <person name="Sun Z."/>
            <person name="Harris H.M."/>
            <person name="McCann A."/>
            <person name="Guo C."/>
            <person name="Argimon S."/>
            <person name="Zhang W."/>
            <person name="Yang X."/>
            <person name="Jeffery I.B."/>
            <person name="Cooney J.C."/>
            <person name="Kagawa T.F."/>
            <person name="Liu W."/>
            <person name="Song Y."/>
            <person name="Salvetti E."/>
            <person name="Wrobel A."/>
            <person name="Rasinkangas P."/>
            <person name="Parkhill J."/>
            <person name="Rea M.C."/>
            <person name="O'Sullivan O."/>
            <person name="Ritari J."/>
            <person name="Douillard F.P."/>
            <person name="Paul Ross R."/>
            <person name="Yang R."/>
            <person name="Briner A.E."/>
            <person name="Felis G.E."/>
            <person name="de Vos W.M."/>
            <person name="Barrangou R."/>
            <person name="Klaenhammer T.R."/>
            <person name="Caufield P.W."/>
            <person name="Cui Y."/>
            <person name="Zhang H."/>
            <person name="O'Toole P.W."/>
        </authorList>
    </citation>
    <scope>NUCLEOTIDE SEQUENCE [LARGE SCALE GENOMIC DNA]</scope>
    <source>
        <strain evidence="1 2">DSM 19909</strain>
    </source>
</reference>
<evidence type="ECO:0008006" key="3">
    <source>
        <dbReference type="Google" id="ProtNLM"/>
    </source>
</evidence>
<proteinExistence type="predicted"/>
<dbReference type="GO" id="GO:0003677">
    <property type="term" value="F:DNA binding"/>
    <property type="evidence" value="ECO:0007669"/>
    <property type="project" value="InterPro"/>
</dbReference>
<organism evidence="1 2">
    <name type="scientific">Secundilactobacillus odoratitofui DSM 19909 = JCM 15043</name>
    <dbReference type="NCBI Taxonomy" id="1423776"/>
    <lineage>
        <taxon>Bacteria</taxon>
        <taxon>Bacillati</taxon>
        <taxon>Bacillota</taxon>
        <taxon>Bacilli</taxon>
        <taxon>Lactobacillales</taxon>
        <taxon>Lactobacillaceae</taxon>
        <taxon>Secundilactobacillus</taxon>
    </lineage>
</organism>
<keyword evidence="2" id="KW-1185">Reference proteome</keyword>
<dbReference type="SUPFAM" id="SSF54171">
    <property type="entry name" value="DNA-binding domain"/>
    <property type="match status" value="1"/>
</dbReference>
<dbReference type="Proteomes" id="UP000051160">
    <property type="component" value="Unassembled WGS sequence"/>
</dbReference>
<accession>A0A0R1LSR9</accession>
<gene>
    <name evidence="1" type="ORF">FD04_GL000219</name>
</gene>
<dbReference type="RefSeq" id="WP_054699551.1">
    <property type="nucleotide sequence ID" value="NZ_AZEE01000027.1"/>
</dbReference>
<evidence type="ECO:0000313" key="1">
    <source>
        <dbReference type="EMBL" id="KRK98488.1"/>
    </source>
</evidence>
<dbReference type="STRING" id="1423776.FD04_GL000219"/>
<name>A0A0R1LSR9_9LACO</name>